<dbReference type="GO" id="GO:0006508">
    <property type="term" value="P:proteolysis"/>
    <property type="evidence" value="ECO:0007669"/>
    <property type="project" value="UniProtKB-KW"/>
</dbReference>
<comment type="similarity">
    <text evidence="1">Belongs to the peptidase M16 family.</text>
</comment>
<dbReference type="RefSeq" id="WP_093285494.1">
    <property type="nucleotide sequence ID" value="NZ_FOFS01000007.1"/>
</dbReference>
<evidence type="ECO:0000313" key="10">
    <source>
        <dbReference type="Proteomes" id="UP000199233"/>
    </source>
</evidence>
<dbReference type="InterPro" id="IPR050626">
    <property type="entry name" value="Peptidase_M16"/>
</dbReference>
<dbReference type="PANTHER" id="PTHR43690">
    <property type="entry name" value="NARDILYSIN"/>
    <property type="match status" value="1"/>
</dbReference>
<accession>A0A1H9GNR4</accession>
<gene>
    <name evidence="9" type="ORF">SAMN04488038_107145</name>
</gene>
<dbReference type="SUPFAM" id="SSF63411">
    <property type="entry name" value="LuxS/MPP-like metallohydrolase"/>
    <property type="match status" value="3"/>
</dbReference>
<dbReference type="Proteomes" id="UP000199233">
    <property type="component" value="Unassembled WGS sequence"/>
</dbReference>
<evidence type="ECO:0000313" key="9">
    <source>
        <dbReference type="EMBL" id="SEQ51643.1"/>
    </source>
</evidence>
<keyword evidence="4" id="KW-0862">Zinc</keyword>
<dbReference type="InterPro" id="IPR007863">
    <property type="entry name" value="Peptidase_M16_C"/>
</dbReference>
<dbReference type="Pfam" id="PF05193">
    <property type="entry name" value="Peptidase_M16_C"/>
    <property type="match status" value="2"/>
</dbReference>
<evidence type="ECO:0000256" key="6">
    <source>
        <dbReference type="SAM" id="MobiDB-lite"/>
    </source>
</evidence>
<evidence type="ECO:0000259" key="7">
    <source>
        <dbReference type="Pfam" id="PF00675"/>
    </source>
</evidence>
<sequence length="826" mass="90755">MPDTPPCRRLRLGNGLRLLQVPAPGAGLVAVHLAYRVGAADEPEDARGLAHLSEHLMYAGSRALPGSHLRHLDAVGASDLNGRTGLDSTHYFQTVPLAALEFALHAEAARMAAPLLRARDFVLQRRVVIEELRQRRAQAEQRVAEHWQACLYPAPHPYHRGSGGDAQQLTALSLTTLRYWQQRYYQPGNAVLALAGDLSFAQARQLAQRYFGQLPAAPCCAPAPLPLRSTAPPPFRLQEALPAPRRYQAWRLPPALARAQHEAFCWLRQLLAQRLQARRPATAELLVHFDALRLGAALSLELRGASAPHQVWLSAQWQQLLAQGFSKDEWRQAGAELARQRQLRRESLQGLAAQAVEAELQRGDARLAFSQPAGAPDADALLALLRSCASCAPLQLDVLPAAPVSRRSKPLPAARASSRKAARETPAPLPGEHRLDAWLATRRGSGLIAGSLLLPAGARHERAAEAGLAALSARLFAADEVLRASAEAWQLRIDAQRESTQLRWCCRSEEMPVLLRRLAQALQQQQITEAMFAAQRQRQHEALQAQHADIVARTQQLLGRLLWKAPPLLGTPATLAQLDLAALQAFRAQQYRPGGAQLLLAGDPGRLQLDAELAACLAPWSGTAAAPQKSAAALRKSIAHCEAVPGARAVLLTMAWPLPPPTPQGEAVQQLADQLLAGSFASRLNLRLREQLGWTYGLRSAAQGEAAQRHYQIQCWLPADRALAAVEEVRVALRWLAEAVSAAQLRRARDRLWWSAAGRVERSEQLLDALQRHVRLGFDEVQWRRQHQVLAEVSLSQMRQRAEQLLNQPSLCLLVGEVLPLHRLLS</sequence>
<feature type="domain" description="Peptidase M16 C-terminal" evidence="8">
    <location>
        <begin position="578"/>
        <end position="752"/>
    </location>
</feature>
<proteinExistence type="inferred from homology"/>
<dbReference type="GO" id="GO:0046872">
    <property type="term" value="F:metal ion binding"/>
    <property type="evidence" value="ECO:0007669"/>
    <property type="project" value="InterPro"/>
</dbReference>
<dbReference type="PANTHER" id="PTHR43690:SF17">
    <property type="entry name" value="PROTEIN YHJJ"/>
    <property type="match status" value="1"/>
</dbReference>
<organism evidence="9 10">
    <name type="scientific">Solimonas aquatica</name>
    <dbReference type="NCBI Taxonomy" id="489703"/>
    <lineage>
        <taxon>Bacteria</taxon>
        <taxon>Pseudomonadati</taxon>
        <taxon>Pseudomonadota</taxon>
        <taxon>Gammaproteobacteria</taxon>
        <taxon>Nevskiales</taxon>
        <taxon>Nevskiaceae</taxon>
        <taxon>Solimonas</taxon>
    </lineage>
</organism>
<evidence type="ECO:0000256" key="5">
    <source>
        <dbReference type="ARBA" id="ARBA00023049"/>
    </source>
</evidence>
<evidence type="ECO:0000256" key="2">
    <source>
        <dbReference type="ARBA" id="ARBA00022670"/>
    </source>
</evidence>
<dbReference type="STRING" id="489703.SAMN04488038_107145"/>
<protein>
    <submittedName>
        <fullName evidence="9">Predicted Zn-dependent peptidase</fullName>
    </submittedName>
</protein>
<dbReference type="OrthoDB" id="9811314at2"/>
<evidence type="ECO:0000256" key="4">
    <source>
        <dbReference type="ARBA" id="ARBA00022833"/>
    </source>
</evidence>
<keyword evidence="5" id="KW-0482">Metalloprotease</keyword>
<evidence type="ECO:0000256" key="3">
    <source>
        <dbReference type="ARBA" id="ARBA00022801"/>
    </source>
</evidence>
<keyword evidence="10" id="KW-1185">Reference proteome</keyword>
<keyword evidence="3" id="KW-0378">Hydrolase</keyword>
<dbReference type="Pfam" id="PF00675">
    <property type="entry name" value="Peptidase_M16"/>
    <property type="match status" value="1"/>
</dbReference>
<keyword evidence="2" id="KW-0645">Protease</keyword>
<name>A0A1H9GNR4_9GAMM</name>
<dbReference type="Gene3D" id="3.30.830.10">
    <property type="entry name" value="Metalloenzyme, LuxS/M16 peptidase-like"/>
    <property type="match status" value="3"/>
</dbReference>
<dbReference type="InterPro" id="IPR011249">
    <property type="entry name" value="Metalloenz_LuxS/M16"/>
</dbReference>
<dbReference type="InterPro" id="IPR011765">
    <property type="entry name" value="Pept_M16_N"/>
</dbReference>
<evidence type="ECO:0000256" key="1">
    <source>
        <dbReference type="ARBA" id="ARBA00007261"/>
    </source>
</evidence>
<feature type="domain" description="Peptidase M16 N-terminal" evidence="7">
    <location>
        <begin position="28"/>
        <end position="149"/>
    </location>
</feature>
<feature type="region of interest" description="Disordered" evidence="6">
    <location>
        <begin position="407"/>
        <end position="431"/>
    </location>
</feature>
<dbReference type="AlphaFoldDB" id="A0A1H9GNR4"/>
<evidence type="ECO:0000259" key="8">
    <source>
        <dbReference type="Pfam" id="PF05193"/>
    </source>
</evidence>
<feature type="domain" description="Peptidase M16 C-terminal" evidence="8">
    <location>
        <begin position="172"/>
        <end position="262"/>
    </location>
</feature>
<dbReference type="EMBL" id="FOFS01000007">
    <property type="protein sequence ID" value="SEQ51643.1"/>
    <property type="molecule type" value="Genomic_DNA"/>
</dbReference>
<reference evidence="9 10" key="1">
    <citation type="submission" date="2016-10" db="EMBL/GenBank/DDBJ databases">
        <authorList>
            <person name="de Groot N.N."/>
        </authorList>
    </citation>
    <scope>NUCLEOTIDE SEQUENCE [LARGE SCALE GENOMIC DNA]</scope>
    <source>
        <strain evidence="9 10">DSM 25927</strain>
    </source>
</reference>
<dbReference type="GO" id="GO:0008237">
    <property type="term" value="F:metallopeptidase activity"/>
    <property type="evidence" value="ECO:0007669"/>
    <property type="project" value="UniProtKB-KW"/>
</dbReference>